<feature type="transmembrane region" description="Helical" evidence="7">
    <location>
        <begin position="90"/>
        <end position="118"/>
    </location>
</feature>
<feature type="domain" description="RCK C-terminal" evidence="8">
    <location>
        <begin position="205"/>
        <end position="290"/>
    </location>
</feature>
<feature type="transmembrane region" description="Helical" evidence="7">
    <location>
        <begin position="139"/>
        <end position="160"/>
    </location>
</feature>
<evidence type="ECO:0000313" key="10">
    <source>
        <dbReference type="Proteomes" id="UP000483078"/>
    </source>
</evidence>
<evidence type="ECO:0000256" key="2">
    <source>
        <dbReference type="ARBA" id="ARBA00022448"/>
    </source>
</evidence>
<feature type="transmembrane region" description="Helical" evidence="7">
    <location>
        <begin position="404"/>
        <end position="433"/>
    </location>
</feature>
<comment type="subcellular location">
    <subcellularLocation>
        <location evidence="1">Membrane</location>
        <topology evidence="1">Multi-pass membrane protein</topology>
    </subcellularLocation>
</comment>
<name>A0A7C9H9C6_9RHOB</name>
<accession>A0A7C9H9C6</accession>
<evidence type="ECO:0000256" key="3">
    <source>
        <dbReference type="ARBA" id="ARBA00022692"/>
    </source>
</evidence>
<keyword evidence="6 7" id="KW-0472">Membrane</keyword>
<dbReference type="GO" id="GO:0006813">
    <property type="term" value="P:potassium ion transport"/>
    <property type="evidence" value="ECO:0007669"/>
    <property type="project" value="InterPro"/>
</dbReference>
<dbReference type="InterPro" id="IPR004680">
    <property type="entry name" value="Cit_transptr-like_dom"/>
</dbReference>
<feature type="transmembrane region" description="Helical" evidence="7">
    <location>
        <begin position="475"/>
        <end position="495"/>
    </location>
</feature>
<evidence type="ECO:0000256" key="1">
    <source>
        <dbReference type="ARBA" id="ARBA00004141"/>
    </source>
</evidence>
<evidence type="ECO:0000256" key="5">
    <source>
        <dbReference type="ARBA" id="ARBA00022989"/>
    </source>
</evidence>
<dbReference type="Pfam" id="PF02080">
    <property type="entry name" value="TrkA_C"/>
    <property type="match status" value="2"/>
</dbReference>
<feature type="transmembrane region" description="Helical" evidence="7">
    <location>
        <begin position="52"/>
        <end position="70"/>
    </location>
</feature>
<dbReference type="CDD" id="cd01115">
    <property type="entry name" value="SLC13_permease"/>
    <property type="match status" value="1"/>
</dbReference>
<keyword evidence="2" id="KW-0813">Transport</keyword>
<dbReference type="GO" id="GO:0008324">
    <property type="term" value="F:monoatomic cation transmembrane transporter activity"/>
    <property type="evidence" value="ECO:0007669"/>
    <property type="project" value="InterPro"/>
</dbReference>
<dbReference type="AlphaFoldDB" id="A0A7C9H9C6"/>
<dbReference type="EMBL" id="VENJ01000002">
    <property type="protein sequence ID" value="MTJ03289.1"/>
    <property type="molecule type" value="Genomic_DNA"/>
</dbReference>
<dbReference type="InterPro" id="IPR051679">
    <property type="entry name" value="DASS-Related_Transporters"/>
</dbReference>
<dbReference type="RefSeq" id="WP_273247743.1">
    <property type="nucleotide sequence ID" value="NZ_VENJ01000002.1"/>
</dbReference>
<reference evidence="9 10" key="1">
    <citation type="submission" date="2019-06" db="EMBL/GenBank/DDBJ databases">
        <title>Enrichment of Autotrophic Halophilic Microorganisms from Red Sea Brine Pool Using Microbial Electrosynthesis System.</title>
        <authorList>
            <person name="Alqahtani M.F."/>
            <person name="Bajracharya S."/>
            <person name="Katuri K.P."/>
            <person name="Ali M."/>
            <person name="Saikaly P.E."/>
        </authorList>
    </citation>
    <scope>NUCLEOTIDE SEQUENCE [LARGE SCALE GENOMIC DNA]</scope>
    <source>
        <strain evidence="9">MES6</strain>
    </source>
</reference>
<evidence type="ECO:0000313" key="9">
    <source>
        <dbReference type="EMBL" id="MTJ03289.1"/>
    </source>
</evidence>
<dbReference type="InterPro" id="IPR006037">
    <property type="entry name" value="RCK_C"/>
</dbReference>
<feature type="domain" description="RCK C-terminal" evidence="8">
    <location>
        <begin position="297"/>
        <end position="382"/>
    </location>
</feature>
<dbReference type="InterPro" id="IPR036721">
    <property type="entry name" value="RCK_C_sf"/>
</dbReference>
<keyword evidence="5 7" id="KW-1133">Transmembrane helix</keyword>
<evidence type="ECO:0000259" key="8">
    <source>
        <dbReference type="PROSITE" id="PS51202"/>
    </source>
</evidence>
<dbReference type="PROSITE" id="PS51202">
    <property type="entry name" value="RCK_C"/>
    <property type="match status" value="2"/>
</dbReference>
<protein>
    <submittedName>
        <fullName evidence="9">SLC13 family permease</fullName>
    </submittedName>
</protein>
<feature type="transmembrane region" description="Helical" evidence="7">
    <location>
        <begin position="568"/>
        <end position="588"/>
    </location>
</feature>
<evidence type="ECO:0000256" key="7">
    <source>
        <dbReference type="SAM" id="Phobius"/>
    </source>
</evidence>
<comment type="caution">
    <text evidence="9">The sequence shown here is derived from an EMBL/GenBank/DDBJ whole genome shotgun (WGS) entry which is preliminary data.</text>
</comment>
<dbReference type="GO" id="GO:0005886">
    <property type="term" value="C:plasma membrane"/>
    <property type="evidence" value="ECO:0007669"/>
    <property type="project" value="TreeGrafter"/>
</dbReference>
<dbReference type="SUPFAM" id="SSF116726">
    <property type="entry name" value="TrkA C-terminal domain-like"/>
    <property type="match status" value="2"/>
</dbReference>
<feature type="transmembrane region" description="Helical" evidence="7">
    <location>
        <begin position="180"/>
        <end position="200"/>
    </location>
</feature>
<keyword evidence="4" id="KW-0677">Repeat</keyword>
<organism evidence="9 10">
    <name type="scientific">Sediminimonas qiaohouensis</name>
    <dbReference type="NCBI Taxonomy" id="552061"/>
    <lineage>
        <taxon>Bacteria</taxon>
        <taxon>Pseudomonadati</taxon>
        <taxon>Pseudomonadota</taxon>
        <taxon>Alphaproteobacteria</taxon>
        <taxon>Rhodobacterales</taxon>
        <taxon>Roseobacteraceae</taxon>
        <taxon>Sediminimonas</taxon>
    </lineage>
</organism>
<gene>
    <name evidence="9" type="ORF">FH759_01165</name>
</gene>
<sequence length="590" mass="62619">MTTEQLILFAIFVTVFGMFAWGRVRYDIVALGALLLGVVLGVVPSDQAFSGFGHPATIIVAMVLIASAGLTRSGAVGLITRHVIRSDRGVTSHIVILGGIGAALSGFINNIAALALLMPVDIQTAAKAKRAAGRTLMPLAFATILGGMITMIGTPPNIIVASIRQQELGAPFAMFDYTPVGLGVAIAGLIYVTFLGWRLIPQRDDGVGQAEDLADYVAELVVPEDSKLIGERLGSLDPAAEDSDVAILSLFRDGKRRRGPSRNAILNAGDTLLIEASPSTLEEFRRETGLAFPKGRSDKARIPTGEGQILVEAVAREDSRITGRTAQTIGLGWRQQTILMGISRRGRTIRDRARRTTIEPGDILLLLTPEDTSDHVVDWLGCLPLAGRAHQITDEGKAPLAMTFFAAAILAASFGLASMPVALGLMVVAFVVTRILPTKELYSHVDWPVIVLLGSMIPLGLALDSTGGTQIIASGLTFLTSGLPAWVSLLVLMVVTMTLSDILNNNATTIIAAPVGIRVAEQLQVNPDPYLMAVAVAASCAFLTPIGHQNNTVILGPGGYRFGDYWRMGLPLEALVVVVAIPLILLVWPL</sequence>
<feature type="transmembrane region" description="Helical" evidence="7">
    <location>
        <begin position="445"/>
        <end position="463"/>
    </location>
</feature>
<evidence type="ECO:0000256" key="6">
    <source>
        <dbReference type="ARBA" id="ARBA00023136"/>
    </source>
</evidence>
<feature type="transmembrane region" description="Helical" evidence="7">
    <location>
        <begin position="28"/>
        <end position="45"/>
    </location>
</feature>
<proteinExistence type="predicted"/>
<dbReference type="Gene3D" id="3.30.70.1450">
    <property type="entry name" value="Regulator of K+ conductance, C-terminal domain"/>
    <property type="match status" value="2"/>
</dbReference>
<evidence type="ECO:0000256" key="4">
    <source>
        <dbReference type="ARBA" id="ARBA00022737"/>
    </source>
</evidence>
<feature type="transmembrane region" description="Helical" evidence="7">
    <location>
        <begin position="5"/>
        <end position="22"/>
    </location>
</feature>
<dbReference type="PANTHER" id="PTHR43652:SF2">
    <property type="entry name" value="BASIC AMINO ACID ANTIPORTER YFCC-RELATED"/>
    <property type="match status" value="1"/>
</dbReference>
<dbReference type="PANTHER" id="PTHR43652">
    <property type="entry name" value="BASIC AMINO ACID ANTIPORTER YFCC-RELATED"/>
    <property type="match status" value="1"/>
</dbReference>
<dbReference type="Pfam" id="PF03600">
    <property type="entry name" value="CitMHS"/>
    <property type="match status" value="1"/>
</dbReference>
<dbReference type="Proteomes" id="UP000483078">
    <property type="component" value="Unassembled WGS sequence"/>
</dbReference>
<keyword evidence="3 7" id="KW-0812">Transmembrane</keyword>